<evidence type="ECO:0000313" key="3">
    <source>
        <dbReference type="Proteomes" id="UP000694941"/>
    </source>
</evidence>
<gene>
    <name evidence="4" type="primary">LOC106475002</name>
</gene>
<organism evidence="3 4">
    <name type="scientific">Limulus polyphemus</name>
    <name type="common">Atlantic horseshoe crab</name>
    <dbReference type="NCBI Taxonomy" id="6850"/>
    <lineage>
        <taxon>Eukaryota</taxon>
        <taxon>Metazoa</taxon>
        <taxon>Ecdysozoa</taxon>
        <taxon>Arthropoda</taxon>
        <taxon>Chelicerata</taxon>
        <taxon>Merostomata</taxon>
        <taxon>Xiphosura</taxon>
        <taxon>Limulidae</taxon>
        <taxon>Limulus</taxon>
    </lineage>
</organism>
<keyword evidence="1" id="KW-0812">Transmembrane</keyword>
<dbReference type="Gene3D" id="1.10.10.1210">
    <property type="entry name" value="MAGE homology domain, winged helix WH2 motif"/>
    <property type="match status" value="1"/>
</dbReference>
<feature type="domain" description="MAGE" evidence="2">
    <location>
        <begin position="39"/>
        <end position="152"/>
    </location>
</feature>
<dbReference type="RefSeq" id="XP_013791154.1">
    <property type="nucleotide sequence ID" value="XM_013935700.2"/>
</dbReference>
<feature type="transmembrane region" description="Helical" evidence="1">
    <location>
        <begin position="40"/>
        <end position="58"/>
    </location>
</feature>
<evidence type="ECO:0000259" key="2">
    <source>
        <dbReference type="PROSITE" id="PS50838"/>
    </source>
</evidence>
<dbReference type="PANTHER" id="PTHR11736:SF14">
    <property type="entry name" value="NSE3 HOMOLOG, SMC5-SMC6 COMPLEX COMPONENT"/>
    <property type="match status" value="1"/>
</dbReference>
<name>A0ABM1BYL9_LIMPO</name>
<keyword evidence="3" id="KW-1185">Reference proteome</keyword>
<evidence type="ECO:0000313" key="4">
    <source>
        <dbReference type="RefSeq" id="XP_013791154.1"/>
    </source>
</evidence>
<dbReference type="PANTHER" id="PTHR11736">
    <property type="entry name" value="MELANOMA-ASSOCIATED ANTIGEN MAGE ANTIGEN"/>
    <property type="match status" value="1"/>
</dbReference>
<keyword evidence="1" id="KW-0472">Membrane</keyword>
<protein>
    <submittedName>
        <fullName evidence="4">Non-structural maintenance of chromosomes element 3 homolog</fullName>
    </submittedName>
</protein>
<proteinExistence type="predicted"/>
<evidence type="ECO:0000256" key="1">
    <source>
        <dbReference type="SAM" id="Phobius"/>
    </source>
</evidence>
<sequence>MNLIELHSRPGLYLLLNDLDVKTEFSEHTLNWSEEENGKTGLLFFILSLIFMNGNVVLDNVMWTTLKRLGLDHEVGPHPLFGDIKKLVTQEFVRQQYMEYTRIPGSDPALYEFRWGPRAELELSKKELLEFVCYLYGNNMKPEQWTSQYQDVLRSEEQDEA</sequence>
<dbReference type="PROSITE" id="PS50838">
    <property type="entry name" value="MAGE"/>
    <property type="match status" value="1"/>
</dbReference>
<dbReference type="SMART" id="SM01373">
    <property type="entry name" value="MAGE"/>
    <property type="match status" value="1"/>
</dbReference>
<reference evidence="4" key="1">
    <citation type="submission" date="2025-08" db="UniProtKB">
        <authorList>
            <consortium name="RefSeq"/>
        </authorList>
    </citation>
    <scope>IDENTIFICATION</scope>
    <source>
        <tissue evidence="4">Muscle</tissue>
    </source>
</reference>
<dbReference type="GeneID" id="106475002"/>
<accession>A0ABM1BYL9</accession>
<dbReference type="InterPro" id="IPR041899">
    <property type="entry name" value="MAGE_WH2"/>
</dbReference>
<dbReference type="Pfam" id="PF01454">
    <property type="entry name" value="MAGE"/>
    <property type="match status" value="1"/>
</dbReference>
<dbReference type="InterPro" id="IPR037445">
    <property type="entry name" value="MAGE"/>
</dbReference>
<dbReference type="InterPro" id="IPR002190">
    <property type="entry name" value="MHD_dom"/>
</dbReference>
<keyword evidence="1" id="KW-1133">Transmembrane helix</keyword>
<dbReference type="Proteomes" id="UP000694941">
    <property type="component" value="Unplaced"/>
</dbReference>